<dbReference type="PANTHER" id="PTHR43484">
    <property type="match status" value="1"/>
</dbReference>
<dbReference type="Pfam" id="PF01052">
    <property type="entry name" value="FliMN_C"/>
    <property type="match status" value="1"/>
</dbReference>
<dbReference type="Gene3D" id="2.30.330.10">
    <property type="entry name" value="SpoA-like"/>
    <property type="match status" value="1"/>
</dbReference>
<feature type="domain" description="CheC-like protein" evidence="9">
    <location>
        <begin position="140"/>
        <end position="170"/>
    </location>
</feature>
<protein>
    <submittedName>
        <fullName evidence="10">Flagellar motor switch protein FliN</fullName>
    </submittedName>
</protein>
<dbReference type="Proteomes" id="UP000244016">
    <property type="component" value="Unassembled WGS sequence"/>
</dbReference>
<dbReference type="SUPFAM" id="SSF101801">
    <property type="entry name" value="Surface presentation of antigens (SPOA)"/>
    <property type="match status" value="1"/>
</dbReference>
<keyword evidence="5" id="KW-0283">Flagellar rotation</keyword>
<sequence length="415" mass="43670">MEEPRLPFDNPPPSAGAGPLPSSEGSQAEDLVRELEGGLSALEQDAVGEIGNIAFGTAATTLSTLLGQKVEITTPNVRLLKKDVLAQEFPYPHVGITVDYTEGLRGKNVFVLRVSDALVISSLMLGEGPKFEGELDELRLSAVQEAMNQMMGSAATSMATLFGRRVNISPTTLKLQMIPPEGEALSDLPNGTLVVVSFRLKIGTLVDSSFVQLIPLSFAKEMTRALFESHGDEPPSELPPSVAKETASFPPSPIASGKGLSPSQGEGGVGGTVHKAGTGSSPSEGAGGAPAGTAGHSPSSEPGRVASAGGQVVVRPVEFAPLEGGVEEGDVDERNLGLLYDVELEVTVELGRTRRRVRDILAFRPGSIVELDKLAGEPVDIYVNNKHIARGEVVVIDENFGVRITELVGKLERVR</sequence>
<proteinExistence type="inferred from homology"/>
<dbReference type="GO" id="GO:0009425">
    <property type="term" value="C:bacterial-type flagellum basal body"/>
    <property type="evidence" value="ECO:0007669"/>
    <property type="project" value="InterPro"/>
</dbReference>
<feature type="domain" description="Flagellar motor switch protein FliN-like C-terminal" evidence="8">
    <location>
        <begin position="339"/>
        <end position="408"/>
    </location>
</feature>
<dbReference type="AlphaFoldDB" id="A0A2T5G914"/>
<keyword evidence="4" id="KW-0145">Chemotaxis</keyword>
<dbReference type="InterPro" id="IPR028976">
    <property type="entry name" value="CheC-like_sf"/>
</dbReference>
<evidence type="ECO:0000256" key="1">
    <source>
        <dbReference type="ARBA" id="ARBA00004413"/>
    </source>
</evidence>
<reference evidence="10 11" key="1">
    <citation type="submission" date="2017-08" db="EMBL/GenBank/DDBJ databases">
        <title>Burning lignite coal seam in the remote Altai Mountains harbors a hydrogen-driven thermophilic microbial community.</title>
        <authorList>
            <person name="Kadnikov V.V."/>
            <person name="Mardanov A.V."/>
            <person name="Ivasenko D."/>
            <person name="Beletsky A.V."/>
            <person name="Karnachuk O.V."/>
            <person name="Ravin N.V."/>
        </authorList>
    </citation>
    <scope>NUCLEOTIDE SEQUENCE [LARGE SCALE GENOMIC DNA]</scope>
    <source>
        <strain evidence="10">AL31</strain>
    </source>
</reference>
<comment type="caution">
    <text evidence="10">The sequence shown here is derived from an EMBL/GenBank/DDBJ whole genome shotgun (WGS) entry which is preliminary data.</text>
</comment>
<dbReference type="GO" id="GO:0005886">
    <property type="term" value="C:plasma membrane"/>
    <property type="evidence" value="ECO:0007669"/>
    <property type="project" value="UniProtKB-SubCell"/>
</dbReference>
<evidence type="ECO:0000256" key="5">
    <source>
        <dbReference type="ARBA" id="ARBA00022779"/>
    </source>
</evidence>
<evidence type="ECO:0000259" key="8">
    <source>
        <dbReference type="Pfam" id="PF01052"/>
    </source>
</evidence>
<comment type="subcellular location">
    <subcellularLocation>
        <location evidence="1">Cell membrane</location>
        <topology evidence="1">Peripheral membrane protein</topology>
        <orientation evidence="1">Cytoplasmic side</orientation>
    </subcellularLocation>
</comment>
<name>A0A2T5G914_9BACL</name>
<accession>A0A2T5G914</accession>
<keyword evidence="10" id="KW-0969">Cilium</keyword>
<feature type="compositionally biased region" description="Low complexity" evidence="7">
    <location>
        <begin position="15"/>
        <end position="26"/>
    </location>
</feature>
<dbReference type="GO" id="GO:0016787">
    <property type="term" value="F:hydrolase activity"/>
    <property type="evidence" value="ECO:0007669"/>
    <property type="project" value="InterPro"/>
</dbReference>
<organism evidence="10 11">
    <name type="scientific">Brockia lithotrophica</name>
    <dbReference type="NCBI Taxonomy" id="933949"/>
    <lineage>
        <taxon>Bacteria</taxon>
        <taxon>Bacillati</taxon>
        <taxon>Bacillota</taxon>
        <taxon>Bacilli</taxon>
        <taxon>Bacillales</taxon>
        <taxon>Bacillales Family X. Incertae Sedis</taxon>
        <taxon>Brockia</taxon>
    </lineage>
</organism>
<dbReference type="EMBL" id="PEBW01000002">
    <property type="protein sequence ID" value="PTQ52659.1"/>
    <property type="molecule type" value="Genomic_DNA"/>
</dbReference>
<evidence type="ECO:0000256" key="4">
    <source>
        <dbReference type="ARBA" id="ARBA00022500"/>
    </source>
</evidence>
<evidence type="ECO:0000313" key="11">
    <source>
        <dbReference type="Proteomes" id="UP000244016"/>
    </source>
</evidence>
<dbReference type="InterPro" id="IPR001172">
    <property type="entry name" value="FliN_T3SS_HrcQb"/>
</dbReference>
<gene>
    <name evidence="10" type="ORF">BLITH_0838</name>
</gene>
<dbReference type="CDD" id="cd17907">
    <property type="entry name" value="FliY_FliN-Y"/>
    <property type="match status" value="1"/>
</dbReference>
<evidence type="ECO:0000256" key="2">
    <source>
        <dbReference type="ARBA" id="ARBA00009226"/>
    </source>
</evidence>
<feature type="region of interest" description="Disordered" evidence="7">
    <location>
        <begin position="1"/>
        <end position="29"/>
    </location>
</feature>
<evidence type="ECO:0000256" key="6">
    <source>
        <dbReference type="ARBA" id="ARBA00023136"/>
    </source>
</evidence>
<dbReference type="GO" id="GO:0003774">
    <property type="term" value="F:cytoskeletal motor activity"/>
    <property type="evidence" value="ECO:0007669"/>
    <property type="project" value="InterPro"/>
</dbReference>
<evidence type="ECO:0000313" key="10">
    <source>
        <dbReference type="EMBL" id="PTQ52659.1"/>
    </source>
</evidence>
<keyword evidence="3" id="KW-1003">Cell membrane</keyword>
<dbReference type="PRINTS" id="PR00956">
    <property type="entry name" value="FLGMOTORFLIN"/>
</dbReference>
<feature type="region of interest" description="Disordered" evidence="7">
    <location>
        <begin position="227"/>
        <end position="308"/>
    </location>
</feature>
<evidence type="ECO:0000256" key="7">
    <source>
        <dbReference type="SAM" id="MobiDB-lite"/>
    </source>
</evidence>
<comment type="similarity">
    <text evidence="2">Belongs to the FliN/MopA/SpaO family.</text>
</comment>
<keyword evidence="10" id="KW-0282">Flagellum</keyword>
<keyword evidence="10" id="KW-0966">Cell projection</keyword>
<dbReference type="GO" id="GO:0006935">
    <property type="term" value="P:chemotaxis"/>
    <property type="evidence" value="ECO:0007669"/>
    <property type="project" value="UniProtKB-KW"/>
</dbReference>
<dbReference type="InterPro" id="IPR007597">
    <property type="entry name" value="CheC"/>
</dbReference>
<dbReference type="Pfam" id="PF04509">
    <property type="entry name" value="CheC"/>
    <property type="match status" value="2"/>
</dbReference>
<dbReference type="InterPro" id="IPR036429">
    <property type="entry name" value="SpoA-like_sf"/>
</dbReference>
<dbReference type="GO" id="GO:0071973">
    <property type="term" value="P:bacterial-type flagellum-dependent cell motility"/>
    <property type="evidence" value="ECO:0007669"/>
    <property type="project" value="InterPro"/>
</dbReference>
<keyword evidence="6" id="KW-0472">Membrane</keyword>
<feature type="domain" description="CheC-like protein" evidence="9">
    <location>
        <begin position="43"/>
        <end position="77"/>
    </location>
</feature>
<dbReference type="InterPro" id="IPR012826">
    <property type="entry name" value="FliN"/>
</dbReference>
<dbReference type="InterPro" id="IPR001543">
    <property type="entry name" value="FliN-like_C"/>
</dbReference>
<dbReference type="SUPFAM" id="SSF103039">
    <property type="entry name" value="CheC-like"/>
    <property type="match status" value="1"/>
</dbReference>
<feature type="compositionally biased region" description="Low complexity" evidence="7">
    <location>
        <begin position="291"/>
        <end position="300"/>
    </location>
</feature>
<dbReference type="InterPro" id="IPR051469">
    <property type="entry name" value="FliN/MopA/SpaO"/>
</dbReference>
<dbReference type="NCBIfam" id="TIGR02480">
    <property type="entry name" value="fliN"/>
    <property type="match status" value="1"/>
</dbReference>
<dbReference type="PANTHER" id="PTHR43484:SF1">
    <property type="entry name" value="FLAGELLAR MOTOR SWITCH PROTEIN FLIN"/>
    <property type="match status" value="1"/>
</dbReference>
<evidence type="ECO:0000256" key="3">
    <source>
        <dbReference type="ARBA" id="ARBA00022475"/>
    </source>
</evidence>
<dbReference type="NCBIfam" id="NF005995">
    <property type="entry name" value="PRK08119.1"/>
    <property type="match status" value="1"/>
</dbReference>
<dbReference type="Gene3D" id="3.40.1550.10">
    <property type="entry name" value="CheC-like"/>
    <property type="match status" value="1"/>
</dbReference>
<evidence type="ECO:0000259" key="9">
    <source>
        <dbReference type="Pfam" id="PF04509"/>
    </source>
</evidence>